<dbReference type="PANTHER" id="PTHR43787">
    <property type="entry name" value="FEMO COFACTOR BIOSYNTHESIS PROTEIN NIFB-RELATED"/>
    <property type="match status" value="1"/>
</dbReference>
<keyword evidence="9" id="KW-1185">Reference proteome</keyword>
<evidence type="ECO:0000256" key="2">
    <source>
        <dbReference type="ARBA" id="ARBA00022485"/>
    </source>
</evidence>
<evidence type="ECO:0000313" key="8">
    <source>
        <dbReference type="EMBL" id="MDQ0480940.1"/>
    </source>
</evidence>
<keyword evidence="5" id="KW-0408">Iron</keyword>
<accession>A0ABU0JWV7</accession>
<proteinExistence type="predicted"/>
<evidence type="ECO:0000256" key="5">
    <source>
        <dbReference type="ARBA" id="ARBA00023004"/>
    </source>
</evidence>
<dbReference type="SUPFAM" id="SSF102114">
    <property type="entry name" value="Radical SAM enzymes"/>
    <property type="match status" value="1"/>
</dbReference>
<keyword evidence="4" id="KW-0479">Metal-binding</keyword>
<dbReference type="SFLD" id="SFLDG01067">
    <property type="entry name" value="SPASM/twitch_domain_containing"/>
    <property type="match status" value="1"/>
</dbReference>
<evidence type="ECO:0000313" key="9">
    <source>
        <dbReference type="Proteomes" id="UP001224418"/>
    </source>
</evidence>
<keyword evidence="6" id="KW-0411">Iron-sulfur</keyword>
<dbReference type="Pfam" id="PF04055">
    <property type="entry name" value="Radical_SAM"/>
    <property type="match status" value="1"/>
</dbReference>
<comment type="cofactor">
    <cofactor evidence="1">
        <name>[4Fe-4S] cluster</name>
        <dbReference type="ChEBI" id="CHEBI:49883"/>
    </cofactor>
</comment>
<reference evidence="8 9" key="1">
    <citation type="submission" date="2023-07" db="EMBL/GenBank/DDBJ databases">
        <title>Genomic Encyclopedia of Type Strains, Phase IV (KMG-IV): sequencing the most valuable type-strain genomes for metagenomic binning, comparative biology and taxonomic classification.</title>
        <authorList>
            <person name="Goeker M."/>
        </authorList>
    </citation>
    <scope>NUCLEOTIDE SEQUENCE [LARGE SCALE GENOMIC DNA]</scope>
    <source>
        <strain evidence="8 9">DSM 1400</strain>
    </source>
</reference>
<dbReference type="InterPro" id="IPR007197">
    <property type="entry name" value="rSAM"/>
</dbReference>
<gene>
    <name evidence="8" type="ORF">QOZ93_002691</name>
</gene>
<dbReference type="Proteomes" id="UP001224418">
    <property type="component" value="Unassembled WGS sequence"/>
</dbReference>
<evidence type="ECO:0000259" key="7">
    <source>
        <dbReference type="PROSITE" id="PS51918"/>
    </source>
</evidence>
<dbReference type="Gene3D" id="3.20.20.70">
    <property type="entry name" value="Aldolase class I"/>
    <property type="match status" value="1"/>
</dbReference>
<protein>
    <recommendedName>
        <fullName evidence="7">Radical SAM core domain-containing protein</fullName>
    </recommendedName>
</protein>
<evidence type="ECO:0000256" key="4">
    <source>
        <dbReference type="ARBA" id="ARBA00022723"/>
    </source>
</evidence>
<keyword evidence="3" id="KW-0949">S-adenosyl-L-methionine</keyword>
<dbReference type="NCBIfam" id="TIGR04085">
    <property type="entry name" value="rSAM_more_4Fe4S"/>
    <property type="match status" value="1"/>
</dbReference>
<dbReference type="CDD" id="cd01335">
    <property type="entry name" value="Radical_SAM"/>
    <property type="match status" value="1"/>
</dbReference>
<keyword evidence="2" id="KW-0004">4Fe-4S</keyword>
<dbReference type="EMBL" id="JAUSWN010000035">
    <property type="protein sequence ID" value="MDQ0480940.1"/>
    <property type="molecule type" value="Genomic_DNA"/>
</dbReference>
<dbReference type="InterPro" id="IPR023885">
    <property type="entry name" value="4Fe4S-binding_SPASM_dom"/>
</dbReference>
<evidence type="ECO:0000256" key="1">
    <source>
        <dbReference type="ARBA" id="ARBA00001966"/>
    </source>
</evidence>
<dbReference type="InterPro" id="IPR058240">
    <property type="entry name" value="rSAM_sf"/>
</dbReference>
<comment type="caution">
    <text evidence="8">The sequence shown here is derived from an EMBL/GenBank/DDBJ whole genome shotgun (WGS) entry which is preliminary data.</text>
</comment>
<dbReference type="RefSeq" id="WP_307357268.1">
    <property type="nucleotide sequence ID" value="NZ_BAAACJ010000062.1"/>
</dbReference>
<dbReference type="SFLD" id="SFLDS00029">
    <property type="entry name" value="Radical_SAM"/>
    <property type="match status" value="1"/>
</dbReference>
<evidence type="ECO:0000256" key="6">
    <source>
        <dbReference type="ARBA" id="ARBA00023014"/>
    </source>
</evidence>
<dbReference type="PANTHER" id="PTHR43787:SF3">
    <property type="entry name" value="ARYLSULFATASE REGULATORY PROTEIN"/>
    <property type="match status" value="1"/>
</dbReference>
<dbReference type="PROSITE" id="PS51918">
    <property type="entry name" value="RADICAL_SAM"/>
    <property type="match status" value="1"/>
</dbReference>
<dbReference type="SFLD" id="SFLDG01386">
    <property type="entry name" value="main_SPASM_domain-containing"/>
    <property type="match status" value="1"/>
</dbReference>
<organism evidence="8 9">
    <name type="scientific">Hathewaya limosa</name>
    <name type="common">Clostridium limosum</name>
    <dbReference type="NCBI Taxonomy" id="1536"/>
    <lineage>
        <taxon>Bacteria</taxon>
        <taxon>Bacillati</taxon>
        <taxon>Bacillota</taxon>
        <taxon>Clostridia</taxon>
        <taxon>Eubacteriales</taxon>
        <taxon>Clostridiaceae</taxon>
        <taxon>Hathewaya</taxon>
    </lineage>
</organism>
<sequence length="437" mass="50724">MKYKKSKYNIIIDKLENGNILLFNTFTCAFGVLQNNNVSFYNDIENVEVNNLDNEYKELIELMVKQGFIVEEDLDEFQLLKVREKLARYSSTRQRHLTIAPTLACNMACPYCFENKRDRKGMSDETKKILIKFIEGFIKDAEFFEVVWFGGEPLLELETIRQLSKEFIKICDKKQIEYKSSIVTNGILLDSKTATILESECKLTHAQITIDGLRNTHNKRRILKNGESSFDIIVNNIDSIKNKIPISIRVNVDKNNEKEVNKLIDFFVLEKKWGKDDKVRFYFGPIEKSTEECRISDSKCFNAIEFAELLKNVYEKLYNLGYTHCFDKLFSGNKIMSCGAITKNSLVIDAEGDIYTCWNALGFKEYCVGNVRKTLMLNGKWLQWLSLDYPDVCTKCEFLPMCQGSCAFKRLQNGNIPKCSFNKLSYKDLLKYIYKCS</sequence>
<dbReference type="InterPro" id="IPR023867">
    <property type="entry name" value="Sulphatase_maturase_rSAM"/>
</dbReference>
<evidence type="ECO:0000256" key="3">
    <source>
        <dbReference type="ARBA" id="ARBA00022691"/>
    </source>
</evidence>
<dbReference type="InterPro" id="IPR013785">
    <property type="entry name" value="Aldolase_TIM"/>
</dbReference>
<name>A0ABU0JWV7_HATLI</name>
<feature type="domain" description="Radical SAM core" evidence="7">
    <location>
        <begin position="89"/>
        <end position="320"/>
    </location>
</feature>
<dbReference type="SFLD" id="SFLDG01384">
    <property type="entry name" value="thioether_bond_formation_requi"/>
    <property type="match status" value="1"/>
</dbReference>